<feature type="compositionally biased region" description="Polar residues" evidence="1">
    <location>
        <begin position="9"/>
        <end position="24"/>
    </location>
</feature>
<feature type="region of interest" description="Disordered" evidence="1">
    <location>
        <begin position="872"/>
        <end position="894"/>
    </location>
</feature>
<dbReference type="EMBL" id="CAJNNV010027954">
    <property type="protein sequence ID" value="CAE8622334.1"/>
    <property type="molecule type" value="Genomic_DNA"/>
</dbReference>
<keyword evidence="3" id="KW-1185">Reference proteome</keyword>
<feature type="compositionally biased region" description="Basic and acidic residues" evidence="1">
    <location>
        <begin position="381"/>
        <end position="415"/>
    </location>
</feature>
<sequence length="978" mass="105312">MPLRGAKGPTSQRRQPKPGSNASRTGDAVDHAAAAGSTAASAKAEKTLQKLRIAWVQAHEGGAPCFTDPLLIATVAESLDCLESGLREAADRAGVAPVALLPQGKACALALSLCFPPEGGLALDPDAALELDFFEPGGAVRSVLPDFLCEPSSTGRTKSPLNQLHVVFLPQANSWLQLSTQTACFLEQIAWLMLDPSVGVEAIAGAAQESVTAAAEAAAAVAAAEAAADAAAEEVIAEEALAEKPCTRQGPSRKQKQQIKAQHGQQVVLPQPSETVTRAQTEGIEPESTLDVEDEHQLLEAKAQDTAGLLRFPAPSIAHEPCKTQLGMEEPADDTTLGSMTHKEDAEGEQFEMPAETDWTTYTKRKRKGNIEQPAKSWVSDSDRAEKAEKIEKTDSRAEKPERADSERKVAEPKLARTAKQTNCSQAGTKHSLDDMGDVREMRCSEDVHKNSTLEEVQMECNSPVFFARSPLLQPTFAQLAEMPGWSDPPGLERSSFSSVASDNACPYNFCEVNTASWSGTEGPPWIATERAALAWAATGEGDVENSIHMRECNGASWSSRGSMADADPLNLCEINTASWNSASSRNPWQTPWNSRSGDTRGTVRGVQDVMADLALLKGLNYQAGESSPSSHGAMDSSSALPHGSLLTAEALAALSRVQEVSPPGLHYQALNAGGSGGCSSFSTGVIPHWVDHSHGRHDYHHDHHLYQNHQHHQLHQHHPHLQYHQSQHRACSKESAVPNVPSCGQGLPPVPEDSKSASHATPAKLSVLEQHVESEEHSRERRSNNMRWRIWAVSGNNLRQQLSCPIGAAVAGGGEIDSLWLRESRWERRRANAAKQFAHSRRNLPSAQRAFKFWQQNRHRSFSPSRTWWLGDGTSSSPLPEGIGQDGDSGAGPTTAATMFGSAAASTAATTARCEQHPFILPHMELQVSPLASHTNLVPMMPIPYTGFGWQGQEDTVFVAVPRSRVEAVAQLLANAP</sequence>
<gene>
    <name evidence="2" type="ORF">PGLA1383_LOCUS39787</name>
</gene>
<dbReference type="OrthoDB" id="427080at2759"/>
<evidence type="ECO:0000313" key="3">
    <source>
        <dbReference type="Proteomes" id="UP000654075"/>
    </source>
</evidence>
<feature type="region of interest" description="Disordered" evidence="1">
    <location>
        <begin position="583"/>
        <end position="602"/>
    </location>
</feature>
<proteinExistence type="predicted"/>
<feature type="region of interest" description="Disordered" evidence="1">
    <location>
        <begin position="733"/>
        <end position="762"/>
    </location>
</feature>
<feature type="compositionally biased region" description="Polar residues" evidence="1">
    <location>
        <begin position="419"/>
        <end position="429"/>
    </location>
</feature>
<feature type="compositionally biased region" description="Polar residues" evidence="1">
    <location>
        <begin position="583"/>
        <end position="597"/>
    </location>
</feature>
<accession>A0A813GHH9</accession>
<organism evidence="2 3">
    <name type="scientific">Polarella glacialis</name>
    <name type="common">Dinoflagellate</name>
    <dbReference type="NCBI Taxonomy" id="89957"/>
    <lineage>
        <taxon>Eukaryota</taxon>
        <taxon>Sar</taxon>
        <taxon>Alveolata</taxon>
        <taxon>Dinophyceae</taxon>
        <taxon>Suessiales</taxon>
        <taxon>Suessiaceae</taxon>
        <taxon>Polarella</taxon>
    </lineage>
</organism>
<dbReference type="AlphaFoldDB" id="A0A813GHH9"/>
<name>A0A813GHH9_POLGL</name>
<protein>
    <submittedName>
        <fullName evidence="2">Uncharacterized protein</fullName>
    </submittedName>
</protein>
<feature type="region of interest" description="Disordered" evidence="1">
    <location>
        <begin position="320"/>
        <end position="435"/>
    </location>
</feature>
<dbReference type="Proteomes" id="UP000654075">
    <property type="component" value="Unassembled WGS sequence"/>
</dbReference>
<reference evidence="2" key="1">
    <citation type="submission" date="2021-02" db="EMBL/GenBank/DDBJ databases">
        <authorList>
            <person name="Dougan E. K."/>
            <person name="Rhodes N."/>
            <person name="Thang M."/>
            <person name="Chan C."/>
        </authorList>
    </citation>
    <scope>NUCLEOTIDE SEQUENCE</scope>
</reference>
<evidence type="ECO:0000256" key="1">
    <source>
        <dbReference type="SAM" id="MobiDB-lite"/>
    </source>
</evidence>
<feature type="region of interest" description="Disordered" evidence="1">
    <location>
        <begin position="243"/>
        <end position="267"/>
    </location>
</feature>
<comment type="caution">
    <text evidence="2">The sequence shown here is derived from an EMBL/GenBank/DDBJ whole genome shotgun (WGS) entry which is preliminary data.</text>
</comment>
<feature type="region of interest" description="Disordered" evidence="1">
    <location>
        <begin position="1"/>
        <end position="27"/>
    </location>
</feature>
<evidence type="ECO:0000313" key="2">
    <source>
        <dbReference type="EMBL" id="CAE8622334.1"/>
    </source>
</evidence>